<protein>
    <submittedName>
        <fullName evidence="2">Uncharacterized protein</fullName>
    </submittedName>
</protein>
<proteinExistence type="predicted"/>
<dbReference type="PATRIC" id="fig|1238180.3.peg.7602"/>
<dbReference type="Proteomes" id="UP000014137">
    <property type="component" value="Unassembled WGS sequence"/>
</dbReference>
<gene>
    <name evidence="2" type="ORF">C791_8216</name>
</gene>
<sequence>MEHVPVPKCYRPVLTGRPTKRSMGSGDLSDLQVQPNFGGEHA</sequence>
<dbReference type="EMBL" id="ANMG01000091">
    <property type="protein sequence ID" value="EMD22656.1"/>
    <property type="molecule type" value="Genomic_DNA"/>
</dbReference>
<evidence type="ECO:0000313" key="3">
    <source>
        <dbReference type="Proteomes" id="UP000014137"/>
    </source>
</evidence>
<evidence type="ECO:0000313" key="2">
    <source>
        <dbReference type="EMBL" id="EMD22656.1"/>
    </source>
</evidence>
<accession>M2Q7D9</accession>
<comment type="caution">
    <text evidence="2">The sequence shown here is derived from an EMBL/GenBank/DDBJ whole genome shotgun (WGS) entry which is preliminary data.</text>
</comment>
<organism evidence="2 3">
    <name type="scientific">Amycolatopsis azurea DSM 43854</name>
    <dbReference type="NCBI Taxonomy" id="1238180"/>
    <lineage>
        <taxon>Bacteria</taxon>
        <taxon>Bacillati</taxon>
        <taxon>Actinomycetota</taxon>
        <taxon>Actinomycetes</taxon>
        <taxon>Pseudonocardiales</taxon>
        <taxon>Pseudonocardiaceae</taxon>
        <taxon>Amycolatopsis</taxon>
    </lineage>
</organism>
<evidence type="ECO:0000256" key="1">
    <source>
        <dbReference type="SAM" id="MobiDB-lite"/>
    </source>
</evidence>
<feature type="region of interest" description="Disordered" evidence="1">
    <location>
        <begin position="1"/>
        <end position="42"/>
    </location>
</feature>
<dbReference type="AlphaFoldDB" id="M2Q7D9"/>
<reference evidence="2 3" key="1">
    <citation type="submission" date="2012-10" db="EMBL/GenBank/DDBJ databases">
        <title>Genome assembly of Amycolatopsis azurea DSM 43854.</title>
        <authorList>
            <person name="Khatri I."/>
            <person name="Kaur I."/>
            <person name="Subramanian S."/>
            <person name="Mayilraj S."/>
        </authorList>
    </citation>
    <scope>NUCLEOTIDE SEQUENCE [LARGE SCALE GENOMIC DNA]</scope>
    <source>
        <strain evidence="2 3">DSM 43854</strain>
    </source>
</reference>
<name>M2Q7D9_9PSEU</name>